<keyword evidence="1" id="KW-0175">Coiled coil</keyword>
<name>A0AAD7HU64_9AGAR</name>
<feature type="coiled-coil region" evidence="1">
    <location>
        <begin position="74"/>
        <end position="101"/>
    </location>
</feature>
<dbReference type="Proteomes" id="UP001215598">
    <property type="component" value="Unassembled WGS sequence"/>
</dbReference>
<protein>
    <submittedName>
        <fullName evidence="3">Uncharacterized protein</fullName>
    </submittedName>
</protein>
<dbReference type="GO" id="GO:0007166">
    <property type="term" value="P:cell surface receptor signaling pathway"/>
    <property type="evidence" value="ECO:0007669"/>
    <property type="project" value="InterPro"/>
</dbReference>
<feature type="region of interest" description="Disordered" evidence="2">
    <location>
        <begin position="1"/>
        <end position="22"/>
    </location>
</feature>
<feature type="compositionally biased region" description="Low complexity" evidence="2">
    <location>
        <begin position="1"/>
        <end position="10"/>
    </location>
</feature>
<dbReference type="InterPro" id="IPR059179">
    <property type="entry name" value="MLKL-like_MCAfunc"/>
</dbReference>
<comment type="caution">
    <text evidence="3">The sequence shown here is derived from an EMBL/GenBank/DDBJ whole genome shotgun (WGS) entry which is preliminary data.</text>
</comment>
<dbReference type="InterPro" id="IPR036537">
    <property type="entry name" value="Adaptor_Cbl_N_dom_sf"/>
</dbReference>
<evidence type="ECO:0000256" key="1">
    <source>
        <dbReference type="SAM" id="Coils"/>
    </source>
</evidence>
<organism evidence="3 4">
    <name type="scientific">Mycena metata</name>
    <dbReference type="NCBI Taxonomy" id="1033252"/>
    <lineage>
        <taxon>Eukaryota</taxon>
        <taxon>Fungi</taxon>
        <taxon>Dikarya</taxon>
        <taxon>Basidiomycota</taxon>
        <taxon>Agaricomycotina</taxon>
        <taxon>Agaricomycetes</taxon>
        <taxon>Agaricomycetidae</taxon>
        <taxon>Agaricales</taxon>
        <taxon>Marasmiineae</taxon>
        <taxon>Mycenaceae</taxon>
        <taxon>Mycena</taxon>
    </lineage>
</organism>
<reference evidence="3" key="1">
    <citation type="submission" date="2023-03" db="EMBL/GenBank/DDBJ databases">
        <title>Massive genome expansion in bonnet fungi (Mycena s.s.) driven by repeated elements and novel gene families across ecological guilds.</title>
        <authorList>
            <consortium name="Lawrence Berkeley National Laboratory"/>
            <person name="Harder C.B."/>
            <person name="Miyauchi S."/>
            <person name="Viragh M."/>
            <person name="Kuo A."/>
            <person name="Thoen E."/>
            <person name="Andreopoulos B."/>
            <person name="Lu D."/>
            <person name="Skrede I."/>
            <person name="Drula E."/>
            <person name="Henrissat B."/>
            <person name="Morin E."/>
            <person name="Kohler A."/>
            <person name="Barry K."/>
            <person name="LaButti K."/>
            <person name="Morin E."/>
            <person name="Salamov A."/>
            <person name="Lipzen A."/>
            <person name="Mereny Z."/>
            <person name="Hegedus B."/>
            <person name="Baldrian P."/>
            <person name="Stursova M."/>
            <person name="Weitz H."/>
            <person name="Taylor A."/>
            <person name="Grigoriev I.V."/>
            <person name="Nagy L.G."/>
            <person name="Martin F."/>
            <person name="Kauserud H."/>
        </authorList>
    </citation>
    <scope>NUCLEOTIDE SEQUENCE</scope>
    <source>
        <strain evidence="3">CBHHK182m</strain>
    </source>
</reference>
<accession>A0AAD7HU64</accession>
<dbReference type="CDD" id="cd21037">
    <property type="entry name" value="MLKL_NTD"/>
    <property type="match status" value="1"/>
</dbReference>
<evidence type="ECO:0000313" key="3">
    <source>
        <dbReference type="EMBL" id="KAJ7727607.1"/>
    </source>
</evidence>
<dbReference type="EMBL" id="JARKIB010000178">
    <property type="protein sequence ID" value="KAJ7727607.1"/>
    <property type="molecule type" value="Genomic_DNA"/>
</dbReference>
<keyword evidence="4" id="KW-1185">Reference proteome</keyword>
<sequence length="217" mass="23482">MFSSGTSASAPPTPPQRKGVFRPFKVTSPSLSRKSDGLALLIVAAEAATAAGEFAPFPYIKCACGTFVTLLKAVENVRRNREDLKELCEKIKEIIDVLQAQVSASGATIAVKLKDVCEEFERFLQEMLVAVAGMQAETEGFRGQIKGFIKSSSISAEIAGYEKRIQELISNIHLVTGFDTNSKAVKIESTLHDTNVRTIRMESTLDAVHAMISPSTA</sequence>
<dbReference type="AlphaFoldDB" id="A0AAD7HU64"/>
<evidence type="ECO:0000313" key="4">
    <source>
        <dbReference type="Proteomes" id="UP001215598"/>
    </source>
</evidence>
<proteinExistence type="predicted"/>
<gene>
    <name evidence="3" type="ORF">B0H16DRAFT_251629</name>
</gene>
<dbReference type="Gene3D" id="1.20.930.20">
    <property type="entry name" value="Adaptor protein Cbl, N-terminal domain"/>
    <property type="match status" value="1"/>
</dbReference>
<evidence type="ECO:0000256" key="2">
    <source>
        <dbReference type="SAM" id="MobiDB-lite"/>
    </source>
</evidence>